<evidence type="ECO:0000256" key="2">
    <source>
        <dbReference type="ARBA" id="ARBA00010139"/>
    </source>
</evidence>
<comment type="similarity">
    <text evidence="2">Belongs to the FAD-binding monooxygenase family.</text>
</comment>
<keyword evidence="3" id="KW-0285">Flavoprotein</keyword>
<dbReference type="EMBL" id="JAQJAN010000004">
    <property type="protein sequence ID" value="KAJ5732485.1"/>
    <property type="molecule type" value="Genomic_DNA"/>
</dbReference>
<evidence type="ECO:0000256" key="1">
    <source>
        <dbReference type="ARBA" id="ARBA00001974"/>
    </source>
</evidence>
<evidence type="ECO:0000256" key="3">
    <source>
        <dbReference type="ARBA" id="ARBA00022630"/>
    </source>
</evidence>
<dbReference type="PANTHER" id="PTHR42877">
    <property type="entry name" value="L-ORNITHINE N(5)-MONOOXYGENASE-RELATED"/>
    <property type="match status" value="1"/>
</dbReference>
<evidence type="ECO:0000313" key="5">
    <source>
        <dbReference type="EMBL" id="KAJ5732485.1"/>
    </source>
</evidence>
<evidence type="ECO:0000313" key="6">
    <source>
        <dbReference type="Proteomes" id="UP001215712"/>
    </source>
</evidence>
<reference evidence="5" key="1">
    <citation type="journal article" date="2023" name="IMA Fungus">
        <title>Comparative genomic study of the Penicillium genus elucidates a diverse pangenome and 15 lateral gene transfer events.</title>
        <authorList>
            <person name="Petersen C."/>
            <person name="Sorensen T."/>
            <person name="Nielsen M.R."/>
            <person name="Sondergaard T.E."/>
            <person name="Sorensen J.L."/>
            <person name="Fitzpatrick D.A."/>
            <person name="Frisvad J.C."/>
            <person name="Nielsen K.L."/>
        </authorList>
    </citation>
    <scope>NUCLEOTIDE SEQUENCE</scope>
    <source>
        <strain evidence="5">IBT 17514</strain>
    </source>
</reference>
<keyword evidence="6" id="KW-1185">Reference proteome</keyword>
<protein>
    <submittedName>
        <fullName evidence="5">Uncharacterized protein</fullName>
    </submittedName>
</protein>
<comment type="cofactor">
    <cofactor evidence="1">
        <name>FAD</name>
        <dbReference type="ChEBI" id="CHEBI:57692"/>
    </cofactor>
</comment>
<proteinExistence type="inferred from homology"/>
<sequence>MSARPHAVQQFSQFRREYFKGTVYSSKCRSWYMAGKEQGDITALCPGSSFHAMKVFSNPHWEDFEYDYLNDNLMGWFGDGWTENERNDTINVDCLDDDQIDFPTPRMVESK</sequence>
<evidence type="ECO:0000256" key="4">
    <source>
        <dbReference type="ARBA" id="ARBA00022827"/>
    </source>
</evidence>
<name>A0AAD6MY24_9EURO</name>
<comment type="caution">
    <text evidence="5">The sequence shown here is derived from an EMBL/GenBank/DDBJ whole genome shotgun (WGS) entry which is preliminary data.</text>
</comment>
<dbReference type="PANTHER" id="PTHR42877:SF7">
    <property type="entry name" value="FLAVIN-BINDING MONOOXYGENASE-RELATED"/>
    <property type="match status" value="1"/>
</dbReference>
<gene>
    <name evidence="5" type="ORF">N7493_003966</name>
</gene>
<dbReference type="Proteomes" id="UP001215712">
    <property type="component" value="Unassembled WGS sequence"/>
</dbReference>
<accession>A0AAD6MY24</accession>
<dbReference type="AlphaFoldDB" id="A0AAD6MY24"/>
<organism evidence="5 6">
    <name type="scientific">Penicillium malachiteum</name>
    <dbReference type="NCBI Taxonomy" id="1324776"/>
    <lineage>
        <taxon>Eukaryota</taxon>
        <taxon>Fungi</taxon>
        <taxon>Dikarya</taxon>
        <taxon>Ascomycota</taxon>
        <taxon>Pezizomycotina</taxon>
        <taxon>Eurotiomycetes</taxon>
        <taxon>Eurotiomycetidae</taxon>
        <taxon>Eurotiales</taxon>
        <taxon>Aspergillaceae</taxon>
        <taxon>Penicillium</taxon>
    </lineage>
</organism>
<reference evidence="5" key="2">
    <citation type="submission" date="2023-01" db="EMBL/GenBank/DDBJ databases">
        <authorList>
            <person name="Petersen C."/>
        </authorList>
    </citation>
    <scope>NUCLEOTIDE SEQUENCE</scope>
    <source>
        <strain evidence="5">IBT 17514</strain>
    </source>
</reference>
<keyword evidence="4" id="KW-0274">FAD</keyword>
<dbReference type="InterPro" id="IPR051209">
    <property type="entry name" value="FAD-bind_Monooxygenase_sf"/>
</dbReference>